<dbReference type="RefSeq" id="XP_018322709.1">
    <property type="nucleotide sequence ID" value="XM_018467207.2"/>
</dbReference>
<dbReference type="Proteomes" id="UP000192223">
    <property type="component" value="Unplaced"/>
</dbReference>
<dbReference type="InterPro" id="IPR049352">
    <property type="entry name" value="Rost"/>
</dbReference>
<evidence type="ECO:0000256" key="1">
    <source>
        <dbReference type="SAM" id="Phobius"/>
    </source>
</evidence>
<evidence type="ECO:0000313" key="5">
    <source>
        <dbReference type="RefSeq" id="XP_018322708.1"/>
    </source>
</evidence>
<dbReference type="KEGG" id="apln:108735295"/>
<evidence type="ECO:0000313" key="2">
    <source>
        <dbReference type="Proteomes" id="UP000192223"/>
    </source>
</evidence>
<dbReference type="RefSeq" id="XP_018322706.1">
    <property type="nucleotide sequence ID" value="XM_018467204.1"/>
</dbReference>
<dbReference type="RefSeq" id="XP_018322707.1">
    <property type="nucleotide sequence ID" value="XM_018467205.1"/>
</dbReference>
<reference evidence="3 4" key="1">
    <citation type="submission" date="2025-04" db="UniProtKB">
        <authorList>
            <consortium name="RefSeq"/>
        </authorList>
    </citation>
    <scope>IDENTIFICATION</scope>
    <source>
        <tissue evidence="3 4">Entire body</tissue>
    </source>
</reference>
<dbReference type="GeneID" id="108735295"/>
<keyword evidence="2" id="KW-1185">Reference proteome</keyword>
<keyword evidence="1" id="KW-0812">Transmembrane</keyword>
<evidence type="ECO:0000313" key="4">
    <source>
        <dbReference type="RefSeq" id="XP_018322707.1"/>
    </source>
</evidence>
<protein>
    <submittedName>
        <fullName evidence="3 4">Protein rolling stone</fullName>
    </submittedName>
</protein>
<dbReference type="Pfam" id="PF21534">
    <property type="entry name" value="Rost"/>
    <property type="match status" value="1"/>
</dbReference>
<feature type="transmembrane region" description="Helical" evidence="1">
    <location>
        <begin position="72"/>
        <end position="95"/>
    </location>
</feature>
<dbReference type="RefSeq" id="XP_018322708.1">
    <property type="nucleotide sequence ID" value="XM_018467206.2"/>
</dbReference>
<feature type="transmembrane region" description="Helical" evidence="1">
    <location>
        <begin position="176"/>
        <end position="196"/>
    </location>
</feature>
<sequence length="286" mass="33518">MIEVWRKQFTKENFLLSHPDPHVFFKSQWQQTYGPSIIYLGLRWTIALFFLIVWILSIIFSQGKWTIYLTDWGLTVCTFQALLSAMMVTVWVITYANKDFNIEQYKKPLYLMPYKIYWAANTIATDLAFLISIVYWSLLYDSNDLDTMNVMIHAMNSVLMLLDLMVVAHPVRIVHFYLPVFFGIVYLVFSLIYWSAGGTDRYGCSYIYTILDWNKPGQTSAFCIGVLFFYLILHLFSFGVYSLRMFLFKKLRNGNKSHNEMMHSSSGNHPMQEVYINQGMSIKEVA</sequence>
<accession>A0A1W4WQF2</accession>
<gene>
    <name evidence="3 4 5 6" type="primary">LOC108735295</name>
</gene>
<keyword evidence="1" id="KW-1133">Transmembrane helix</keyword>
<dbReference type="AlphaFoldDB" id="A0A1W4WQF2"/>
<proteinExistence type="predicted"/>
<feature type="transmembrane region" description="Helical" evidence="1">
    <location>
        <begin position="116"/>
        <end position="138"/>
    </location>
</feature>
<dbReference type="GO" id="GO:0016020">
    <property type="term" value="C:membrane"/>
    <property type="evidence" value="ECO:0007669"/>
    <property type="project" value="TreeGrafter"/>
</dbReference>
<feature type="transmembrane region" description="Helical" evidence="1">
    <location>
        <begin position="219"/>
        <end position="243"/>
    </location>
</feature>
<feature type="transmembrane region" description="Helical" evidence="1">
    <location>
        <begin position="37"/>
        <end position="60"/>
    </location>
</feature>
<name>A0A1W4WQF2_AGRPL</name>
<dbReference type="PANTHER" id="PTHR12242:SF49">
    <property type="entry name" value="HEADBUTT, ISOFORM E"/>
    <property type="match status" value="1"/>
</dbReference>
<keyword evidence="1" id="KW-0472">Membrane</keyword>
<dbReference type="PANTHER" id="PTHR12242">
    <property type="entry name" value="OS02G0130600 PROTEIN-RELATED"/>
    <property type="match status" value="1"/>
</dbReference>
<organism evidence="2 4">
    <name type="scientific">Agrilus planipennis</name>
    <name type="common">Emerald ash borer</name>
    <name type="synonym">Agrilus marcopoli</name>
    <dbReference type="NCBI Taxonomy" id="224129"/>
    <lineage>
        <taxon>Eukaryota</taxon>
        <taxon>Metazoa</taxon>
        <taxon>Ecdysozoa</taxon>
        <taxon>Arthropoda</taxon>
        <taxon>Hexapoda</taxon>
        <taxon>Insecta</taxon>
        <taxon>Pterygota</taxon>
        <taxon>Neoptera</taxon>
        <taxon>Endopterygota</taxon>
        <taxon>Coleoptera</taxon>
        <taxon>Polyphaga</taxon>
        <taxon>Elateriformia</taxon>
        <taxon>Buprestoidea</taxon>
        <taxon>Buprestidae</taxon>
        <taxon>Agrilinae</taxon>
        <taxon>Agrilus</taxon>
    </lineage>
</organism>
<evidence type="ECO:0000313" key="3">
    <source>
        <dbReference type="RefSeq" id="XP_018322706.1"/>
    </source>
</evidence>
<feature type="transmembrane region" description="Helical" evidence="1">
    <location>
        <begin position="150"/>
        <end position="169"/>
    </location>
</feature>
<evidence type="ECO:0000313" key="6">
    <source>
        <dbReference type="RefSeq" id="XP_018322709.1"/>
    </source>
</evidence>
<dbReference type="STRING" id="224129.A0A1W4WQF2"/>
<dbReference type="OrthoDB" id="419711at2759"/>